<protein>
    <submittedName>
        <fullName evidence="1">DNAH14</fullName>
    </submittedName>
</protein>
<dbReference type="GO" id="GO:0051959">
    <property type="term" value="F:dynein light intermediate chain binding"/>
    <property type="evidence" value="ECO:0007669"/>
    <property type="project" value="InterPro"/>
</dbReference>
<dbReference type="GO" id="GO:0030286">
    <property type="term" value="C:dynein complex"/>
    <property type="evidence" value="ECO:0007669"/>
    <property type="project" value="InterPro"/>
</dbReference>
<dbReference type="OrthoDB" id="5593012at2759"/>
<dbReference type="AlphaFoldDB" id="A0A7J7J9X9"/>
<dbReference type="Proteomes" id="UP000593567">
    <property type="component" value="Unassembled WGS sequence"/>
</dbReference>
<comment type="caution">
    <text evidence="1">The sequence shown here is derived from an EMBL/GenBank/DDBJ whole genome shotgun (WGS) entry which is preliminary data.</text>
</comment>
<accession>A0A7J7J9X9</accession>
<dbReference type="PANTHER" id="PTHR22878">
    <property type="entry name" value="DYNEIN HEAVY CHAIN 6, AXONEMAL-LIKE-RELATED"/>
    <property type="match status" value="1"/>
</dbReference>
<name>A0A7J7J9X9_BUGNE</name>
<reference evidence="1" key="1">
    <citation type="submission" date="2020-06" db="EMBL/GenBank/DDBJ databases">
        <title>Draft genome of Bugula neritina, a colonial animal packing powerful symbionts and potential medicines.</title>
        <authorList>
            <person name="Rayko M."/>
        </authorList>
    </citation>
    <scope>NUCLEOTIDE SEQUENCE [LARGE SCALE GENOMIC DNA]</scope>
    <source>
        <strain evidence="1">Kwan_BN1</strain>
    </source>
</reference>
<evidence type="ECO:0000313" key="1">
    <source>
        <dbReference type="EMBL" id="KAF6023030.1"/>
    </source>
</evidence>
<dbReference type="EMBL" id="VXIV02002771">
    <property type="protein sequence ID" value="KAF6023030.1"/>
    <property type="molecule type" value="Genomic_DNA"/>
</dbReference>
<dbReference type="InterPro" id="IPR026983">
    <property type="entry name" value="DHC"/>
</dbReference>
<keyword evidence="2" id="KW-1185">Reference proteome</keyword>
<sequence>MISALDYSYYKRLNIAFSLQVIQGLLQANEDVIVNRDLCAQLLAHEVTRTFHDRLISPSDREKFYGFLSEMLHDYFKVTLPKLKIISFKGKE</sequence>
<evidence type="ECO:0000313" key="2">
    <source>
        <dbReference type="Proteomes" id="UP000593567"/>
    </source>
</evidence>
<proteinExistence type="predicted"/>
<dbReference type="GO" id="GO:0007018">
    <property type="term" value="P:microtubule-based movement"/>
    <property type="evidence" value="ECO:0007669"/>
    <property type="project" value="InterPro"/>
</dbReference>
<gene>
    <name evidence="1" type="ORF">EB796_018672</name>
</gene>
<organism evidence="1 2">
    <name type="scientific">Bugula neritina</name>
    <name type="common">Brown bryozoan</name>
    <name type="synonym">Sertularia neritina</name>
    <dbReference type="NCBI Taxonomy" id="10212"/>
    <lineage>
        <taxon>Eukaryota</taxon>
        <taxon>Metazoa</taxon>
        <taxon>Spiralia</taxon>
        <taxon>Lophotrochozoa</taxon>
        <taxon>Bryozoa</taxon>
        <taxon>Gymnolaemata</taxon>
        <taxon>Cheilostomatida</taxon>
        <taxon>Flustrina</taxon>
        <taxon>Buguloidea</taxon>
        <taxon>Bugulidae</taxon>
        <taxon>Bugula</taxon>
    </lineage>
</organism>
<dbReference type="GO" id="GO:0045505">
    <property type="term" value="F:dynein intermediate chain binding"/>
    <property type="evidence" value="ECO:0007669"/>
    <property type="project" value="InterPro"/>
</dbReference>
<dbReference type="Gene3D" id="1.20.920.30">
    <property type="match status" value="1"/>
</dbReference>